<keyword evidence="1" id="KW-0479">Metal-binding</keyword>
<evidence type="ECO:0000256" key="2">
    <source>
        <dbReference type="SAM" id="MobiDB-lite"/>
    </source>
</evidence>
<name>A0A4V6A4M2_STECR</name>
<accession>A0A4V6A4M2</accession>
<dbReference type="EMBL" id="AZBU02000003">
    <property type="protein sequence ID" value="TKR87235.1"/>
    <property type="molecule type" value="Genomic_DNA"/>
</dbReference>
<organism evidence="4 5">
    <name type="scientific">Steinernema carpocapsae</name>
    <name type="common">Entomopathogenic nematode</name>
    <dbReference type="NCBI Taxonomy" id="34508"/>
    <lineage>
        <taxon>Eukaryota</taxon>
        <taxon>Metazoa</taxon>
        <taxon>Ecdysozoa</taxon>
        <taxon>Nematoda</taxon>
        <taxon>Chromadorea</taxon>
        <taxon>Rhabditida</taxon>
        <taxon>Tylenchina</taxon>
        <taxon>Panagrolaimomorpha</taxon>
        <taxon>Strongyloidoidea</taxon>
        <taxon>Steinernematidae</taxon>
        <taxon>Steinernema</taxon>
    </lineage>
</organism>
<evidence type="ECO:0000313" key="4">
    <source>
        <dbReference type="EMBL" id="TKR87235.1"/>
    </source>
</evidence>
<evidence type="ECO:0000259" key="3">
    <source>
        <dbReference type="PROSITE" id="PS50157"/>
    </source>
</evidence>
<proteinExistence type="predicted"/>
<keyword evidence="1" id="KW-0863">Zinc-finger</keyword>
<gene>
    <name evidence="4" type="ORF">L596_011668</name>
</gene>
<feature type="region of interest" description="Disordered" evidence="2">
    <location>
        <begin position="212"/>
        <end position="259"/>
    </location>
</feature>
<reference evidence="4 5" key="1">
    <citation type="journal article" date="2015" name="Genome Biol.">
        <title>Comparative genomics of Steinernema reveals deeply conserved gene regulatory networks.</title>
        <authorList>
            <person name="Dillman A.R."/>
            <person name="Macchietto M."/>
            <person name="Porter C.F."/>
            <person name="Rogers A."/>
            <person name="Williams B."/>
            <person name="Antoshechkin I."/>
            <person name="Lee M.M."/>
            <person name="Goodwin Z."/>
            <person name="Lu X."/>
            <person name="Lewis E.E."/>
            <person name="Goodrich-Blair H."/>
            <person name="Stock S.P."/>
            <person name="Adams B.J."/>
            <person name="Sternberg P.W."/>
            <person name="Mortazavi A."/>
        </authorList>
    </citation>
    <scope>NUCLEOTIDE SEQUENCE [LARGE SCALE GENOMIC DNA]</scope>
    <source>
        <strain evidence="4 5">ALL</strain>
    </source>
</reference>
<evidence type="ECO:0000256" key="1">
    <source>
        <dbReference type="PROSITE-ProRule" id="PRU00042"/>
    </source>
</evidence>
<feature type="compositionally biased region" description="Acidic residues" evidence="2">
    <location>
        <begin position="242"/>
        <end position="259"/>
    </location>
</feature>
<dbReference type="InterPro" id="IPR013087">
    <property type="entry name" value="Znf_C2H2_type"/>
</dbReference>
<protein>
    <recommendedName>
        <fullName evidence="3">C2H2-type domain-containing protein</fullName>
    </recommendedName>
</protein>
<keyword evidence="1" id="KW-0862">Zinc</keyword>
<reference evidence="4 5" key="2">
    <citation type="journal article" date="2019" name="G3 (Bethesda)">
        <title>Hybrid Assembly of the Genome of the Entomopathogenic Nematode Steinernema carpocapsae Identifies the X-Chromosome.</title>
        <authorList>
            <person name="Serra L."/>
            <person name="Macchietto M."/>
            <person name="Macias-Munoz A."/>
            <person name="McGill C.J."/>
            <person name="Rodriguez I.M."/>
            <person name="Rodriguez B."/>
            <person name="Murad R."/>
            <person name="Mortazavi A."/>
        </authorList>
    </citation>
    <scope>NUCLEOTIDE SEQUENCE [LARGE SCALE GENOMIC DNA]</scope>
    <source>
        <strain evidence="4 5">ALL</strain>
    </source>
</reference>
<dbReference type="GO" id="GO:0008270">
    <property type="term" value="F:zinc ion binding"/>
    <property type="evidence" value="ECO:0007669"/>
    <property type="project" value="UniProtKB-KW"/>
</dbReference>
<feature type="domain" description="C2H2-type" evidence="3">
    <location>
        <begin position="136"/>
        <end position="158"/>
    </location>
</feature>
<keyword evidence="5" id="KW-1185">Reference proteome</keyword>
<dbReference type="PROSITE" id="PS50157">
    <property type="entry name" value="ZINC_FINGER_C2H2_2"/>
    <property type="match status" value="1"/>
</dbReference>
<dbReference type="Proteomes" id="UP000298663">
    <property type="component" value="Unassembled WGS sequence"/>
</dbReference>
<comment type="caution">
    <text evidence="4">The sequence shown here is derived from an EMBL/GenBank/DDBJ whole genome shotgun (WGS) entry which is preliminary data.</text>
</comment>
<evidence type="ECO:0000313" key="5">
    <source>
        <dbReference type="Proteomes" id="UP000298663"/>
    </source>
</evidence>
<sequence>MRCLLCCKTVGDTSFPLHVKEHFSYRRISCKHCCFSTYCKLMMEGHCQNHGHENHQPPKLFYWEHLVKIVAGDSAYADRFGFEALERNFKLRLRGFSSTVQTVHCLICPTRSIPRHTIRSHIDKDLLGRSFEDVMFTCRDCNYKMHTQEEVRNHERTHGHLITKNVNPYVSLLREMIISDMFYMTGKKPTCAKEIFDGTVYRPELKVDRNFRPVPQCKGNARKRRQENSLSVKDTKKANVEIESDNGESTEYESDGEEDPVCRLTAPVRF</sequence>
<dbReference type="AlphaFoldDB" id="A0A4V6A4M2"/>